<evidence type="ECO:0000256" key="2">
    <source>
        <dbReference type="ARBA" id="ARBA00003483"/>
    </source>
</evidence>
<evidence type="ECO:0000313" key="17">
    <source>
        <dbReference type="EMBL" id="SPF68466.1"/>
    </source>
</evidence>
<evidence type="ECO:0000256" key="5">
    <source>
        <dbReference type="ARBA" id="ARBA00013030"/>
    </source>
</evidence>
<comment type="function">
    <text evidence="2">Catalyzes the reversible conversion of 3-phosphohydroxypyruvate to phosphoserine and of 3-hydroxy-2-oxo-4-phosphonooxybutanoate to phosphohydroxythreonine.</text>
</comment>
<dbReference type="EMBL" id="OMOH01000005">
    <property type="protein sequence ID" value="SPF68466.1"/>
    <property type="molecule type" value="Genomic_DNA"/>
</dbReference>
<dbReference type="PANTHER" id="PTHR21152">
    <property type="entry name" value="AMINOTRANSFERASE CLASS V"/>
    <property type="match status" value="1"/>
</dbReference>
<evidence type="ECO:0000256" key="8">
    <source>
        <dbReference type="ARBA" id="ARBA00022605"/>
    </source>
</evidence>
<evidence type="ECO:0000256" key="7">
    <source>
        <dbReference type="ARBA" id="ARBA00022576"/>
    </source>
</evidence>
<dbReference type="UniPathway" id="UPA00135">
    <property type="reaction ID" value="UER00197"/>
</dbReference>
<keyword evidence="8" id="KW-0028">Amino-acid biosynthesis</keyword>
<comment type="similarity">
    <text evidence="4">Belongs to the class-V pyridoxal-phosphate-dependent aminotransferase family. SerC subfamily.</text>
</comment>
<evidence type="ECO:0000256" key="9">
    <source>
        <dbReference type="ARBA" id="ARBA00022679"/>
    </source>
</evidence>
<dbReference type="GO" id="GO:0008615">
    <property type="term" value="P:pyridoxine biosynthetic process"/>
    <property type="evidence" value="ECO:0007669"/>
    <property type="project" value="UniProtKB-KW"/>
</dbReference>
<dbReference type="Proteomes" id="UP000265962">
    <property type="component" value="Unassembled WGS sequence"/>
</dbReference>
<evidence type="ECO:0000256" key="11">
    <source>
        <dbReference type="ARBA" id="ARBA00023096"/>
    </source>
</evidence>
<feature type="domain" description="Aminotransferase class V" evidence="16">
    <location>
        <begin position="141"/>
        <end position="331"/>
    </location>
</feature>
<dbReference type="AlphaFoldDB" id="A0A375I0U7"/>
<dbReference type="InterPro" id="IPR006272">
    <property type="entry name" value="Pser_aminoTfrase_mycobac"/>
</dbReference>
<keyword evidence="6" id="KW-0963">Cytoplasm</keyword>
<dbReference type="Gene3D" id="3.40.640.10">
    <property type="entry name" value="Type I PLP-dependent aspartate aminotransferase-like (Major domain)"/>
    <property type="match status" value="1"/>
</dbReference>
<dbReference type="Gene3D" id="3.90.1150.10">
    <property type="entry name" value="Aspartate Aminotransferase, domain 1"/>
    <property type="match status" value="1"/>
</dbReference>
<dbReference type="GO" id="GO:0006564">
    <property type="term" value="P:L-serine biosynthetic process"/>
    <property type="evidence" value="ECO:0007669"/>
    <property type="project" value="UniProtKB-KW"/>
</dbReference>
<evidence type="ECO:0000256" key="4">
    <source>
        <dbReference type="ARBA" id="ARBA00006904"/>
    </source>
</evidence>
<accession>A0A375I0U7</accession>
<organism evidence="17 18">
    <name type="scientific">Propionibacterium ruminifibrarum</name>
    <dbReference type="NCBI Taxonomy" id="1962131"/>
    <lineage>
        <taxon>Bacteria</taxon>
        <taxon>Bacillati</taxon>
        <taxon>Actinomycetota</taxon>
        <taxon>Actinomycetes</taxon>
        <taxon>Propionibacteriales</taxon>
        <taxon>Propionibacteriaceae</taxon>
        <taxon>Propionibacterium</taxon>
    </lineage>
</organism>
<dbReference type="GO" id="GO:0004648">
    <property type="term" value="F:O-phospho-L-serine:2-oxoglutarate aminotransferase activity"/>
    <property type="evidence" value="ECO:0007669"/>
    <property type="project" value="UniProtKB-EC"/>
</dbReference>
<comment type="cofactor">
    <cofactor evidence="1">
        <name>pyridoxal 5'-phosphate</name>
        <dbReference type="ChEBI" id="CHEBI:597326"/>
    </cofactor>
</comment>
<evidence type="ECO:0000256" key="3">
    <source>
        <dbReference type="ARBA" id="ARBA00005099"/>
    </source>
</evidence>
<dbReference type="GO" id="GO:0004760">
    <property type="term" value="F:L-serine-pyruvate transaminase activity"/>
    <property type="evidence" value="ECO:0007669"/>
    <property type="project" value="TreeGrafter"/>
</dbReference>
<evidence type="ECO:0000259" key="16">
    <source>
        <dbReference type="Pfam" id="PF00266"/>
    </source>
</evidence>
<dbReference type="SUPFAM" id="SSF53383">
    <property type="entry name" value="PLP-dependent transferases"/>
    <property type="match status" value="1"/>
</dbReference>
<dbReference type="InterPro" id="IPR022278">
    <property type="entry name" value="Pser_aminoTfrase"/>
</dbReference>
<dbReference type="InterPro" id="IPR015422">
    <property type="entry name" value="PyrdxlP-dep_Trfase_small"/>
</dbReference>
<evidence type="ECO:0000256" key="10">
    <source>
        <dbReference type="ARBA" id="ARBA00022898"/>
    </source>
</evidence>
<dbReference type="GO" id="GO:0019265">
    <property type="term" value="P:glycine biosynthetic process, by transamination of glyoxylate"/>
    <property type="evidence" value="ECO:0007669"/>
    <property type="project" value="TreeGrafter"/>
</dbReference>
<evidence type="ECO:0000256" key="13">
    <source>
        <dbReference type="ARBA" id="ARBA00031421"/>
    </source>
</evidence>
<dbReference type="InterPro" id="IPR015421">
    <property type="entry name" value="PyrdxlP-dep_Trfase_major"/>
</dbReference>
<dbReference type="PIRSF" id="PIRSF000525">
    <property type="entry name" value="SerC"/>
    <property type="match status" value="1"/>
</dbReference>
<keyword evidence="10" id="KW-0663">Pyridoxal phosphate</keyword>
<evidence type="ECO:0000256" key="12">
    <source>
        <dbReference type="ARBA" id="ARBA00023299"/>
    </source>
</evidence>
<keyword evidence="9 17" id="KW-0808">Transferase</keyword>
<evidence type="ECO:0000256" key="6">
    <source>
        <dbReference type="ARBA" id="ARBA00022490"/>
    </source>
</evidence>
<sequence>MSDLVIPAELLPADGRFGSGPAKVRPDALAAVAASPLIGTSHRKPAVRNLVARIKERLAELYSMPDGYQVVLGNGGATSFWDLACVSLIERCSSHASYGSFTKKFATAASRAPWLKPPVVTEAPFGSGCLPAVEAGADAYAWAQNETSTGVAMPVERPAGVDDGALVLVDATSAAGGIDADLAQADALYFSPQKNFSSDGGLWLSFCSPAALERSARLTSGHDGRWVPDTLNLTLAASNSAKDQTLNTPALATLILLDEQLGWMLDNGGMGFVTARTADSSGRVYEWAEAHQYAHPFVADPAQRSPVVTTIVFDEAVDAPLLCSTLRANGILDVEPYRALGTDQMRIGVFASVDPEDVSRLLGCIDWVLERIVV</sequence>
<comment type="catalytic activity">
    <reaction evidence="15">
        <text>O-phospho-L-serine + 2-oxoglutarate = 3-phosphooxypyruvate + L-glutamate</text>
        <dbReference type="Rhea" id="RHEA:14329"/>
        <dbReference type="ChEBI" id="CHEBI:16810"/>
        <dbReference type="ChEBI" id="CHEBI:18110"/>
        <dbReference type="ChEBI" id="CHEBI:29985"/>
        <dbReference type="ChEBI" id="CHEBI:57524"/>
        <dbReference type="EC" id="2.6.1.52"/>
    </reaction>
</comment>
<keyword evidence="11" id="KW-0664">Pyridoxine biosynthesis</keyword>
<dbReference type="EC" id="2.6.1.52" evidence="5"/>
<evidence type="ECO:0000313" key="18">
    <source>
        <dbReference type="Proteomes" id="UP000265962"/>
    </source>
</evidence>
<keyword evidence="12" id="KW-0718">Serine biosynthesis</keyword>
<dbReference type="NCBIfam" id="TIGR01366">
    <property type="entry name" value="serC_3"/>
    <property type="match status" value="1"/>
</dbReference>
<name>A0A375I0U7_9ACTN</name>
<protein>
    <recommendedName>
        <fullName evidence="5">phosphoserine transaminase</fullName>
        <ecNumber evidence="5">2.6.1.52</ecNumber>
    </recommendedName>
    <alternativeName>
        <fullName evidence="13">Phosphohydroxythreonine aminotransferase</fullName>
    </alternativeName>
</protein>
<gene>
    <name evidence="17" type="ORF">PROPJV5_1444</name>
</gene>
<comment type="pathway">
    <text evidence="3">Amino-acid biosynthesis; L-serine biosynthesis; L-serine from 3-phospho-D-glycerate: step 2/3.</text>
</comment>
<dbReference type="PANTHER" id="PTHR21152:SF40">
    <property type="entry name" value="ALANINE--GLYOXYLATE AMINOTRANSFERASE"/>
    <property type="match status" value="1"/>
</dbReference>
<keyword evidence="18" id="KW-1185">Reference proteome</keyword>
<dbReference type="InterPro" id="IPR015424">
    <property type="entry name" value="PyrdxlP-dep_Trfase"/>
</dbReference>
<dbReference type="Pfam" id="PF00266">
    <property type="entry name" value="Aminotran_5"/>
    <property type="match status" value="1"/>
</dbReference>
<comment type="catalytic activity">
    <reaction evidence="14">
        <text>4-(phosphooxy)-L-threonine + 2-oxoglutarate = (R)-3-hydroxy-2-oxo-4-phosphooxybutanoate + L-glutamate</text>
        <dbReference type="Rhea" id="RHEA:16573"/>
        <dbReference type="ChEBI" id="CHEBI:16810"/>
        <dbReference type="ChEBI" id="CHEBI:29985"/>
        <dbReference type="ChEBI" id="CHEBI:58452"/>
        <dbReference type="ChEBI" id="CHEBI:58538"/>
        <dbReference type="EC" id="2.6.1.52"/>
    </reaction>
</comment>
<dbReference type="OrthoDB" id="975012at2"/>
<proteinExistence type="inferred from homology"/>
<evidence type="ECO:0000256" key="14">
    <source>
        <dbReference type="ARBA" id="ARBA00047630"/>
    </source>
</evidence>
<dbReference type="GO" id="GO:0008453">
    <property type="term" value="F:alanine-glyoxylate transaminase activity"/>
    <property type="evidence" value="ECO:0007669"/>
    <property type="project" value="TreeGrafter"/>
</dbReference>
<keyword evidence="7 17" id="KW-0032">Aminotransferase</keyword>
<dbReference type="InterPro" id="IPR000192">
    <property type="entry name" value="Aminotrans_V_dom"/>
</dbReference>
<reference evidence="18" key="1">
    <citation type="submission" date="2018-02" db="EMBL/GenBank/DDBJ databases">
        <authorList>
            <person name="Hornung B."/>
        </authorList>
    </citation>
    <scope>NUCLEOTIDE SEQUENCE [LARGE SCALE GENOMIC DNA]</scope>
</reference>
<evidence type="ECO:0000256" key="15">
    <source>
        <dbReference type="ARBA" id="ARBA00049007"/>
    </source>
</evidence>
<evidence type="ECO:0000256" key="1">
    <source>
        <dbReference type="ARBA" id="ARBA00001933"/>
    </source>
</evidence>